<protein>
    <submittedName>
        <fullName evidence="2">Uncharacterized protein</fullName>
    </submittedName>
</protein>
<gene>
    <name evidence="2" type="ORF">ANE_LOCUS4400</name>
</gene>
<sequence>MTLRVRGHGMPQLKEGDKKMSGPGHKGMHVKVPDVQSQSDLKGTKNDVGSEVQSSSEEKSSSKEKSGSEE</sequence>
<keyword evidence="3" id="KW-1185">Reference proteome</keyword>
<organism evidence="2 3">
    <name type="scientific">Arabis nemorensis</name>
    <dbReference type="NCBI Taxonomy" id="586526"/>
    <lineage>
        <taxon>Eukaryota</taxon>
        <taxon>Viridiplantae</taxon>
        <taxon>Streptophyta</taxon>
        <taxon>Embryophyta</taxon>
        <taxon>Tracheophyta</taxon>
        <taxon>Spermatophyta</taxon>
        <taxon>Magnoliopsida</taxon>
        <taxon>eudicotyledons</taxon>
        <taxon>Gunneridae</taxon>
        <taxon>Pentapetalae</taxon>
        <taxon>rosids</taxon>
        <taxon>malvids</taxon>
        <taxon>Brassicales</taxon>
        <taxon>Brassicaceae</taxon>
        <taxon>Arabideae</taxon>
        <taxon>Arabis</taxon>
    </lineage>
</organism>
<evidence type="ECO:0000313" key="2">
    <source>
        <dbReference type="EMBL" id="VVA93955.1"/>
    </source>
</evidence>
<name>A0A565AZK7_9BRAS</name>
<dbReference type="AlphaFoldDB" id="A0A565AZK7"/>
<proteinExistence type="predicted"/>
<feature type="region of interest" description="Disordered" evidence="1">
    <location>
        <begin position="1"/>
        <end position="70"/>
    </location>
</feature>
<reference evidence="2" key="1">
    <citation type="submission" date="2019-07" db="EMBL/GenBank/DDBJ databases">
        <authorList>
            <person name="Dittberner H."/>
        </authorList>
    </citation>
    <scope>NUCLEOTIDE SEQUENCE [LARGE SCALE GENOMIC DNA]</scope>
</reference>
<dbReference type="EMBL" id="CABITT030000002">
    <property type="protein sequence ID" value="VVA93955.1"/>
    <property type="molecule type" value="Genomic_DNA"/>
</dbReference>
<comment type="caution">
    <text evidence="2">The sequence shown here is derived from an EMBL/GenBank/DDBJ whole genome shotgun (WGS) entry which is preliminary data.</text>
</comment>
<evidence type="ECO:0000256" key="1">
    <source>
        <dbReference type="SAM" id="MobiDB-lite"/>
    </source>
</evidence>
<accession>A0A565AZK7</accession>
<dbReference type="Proteomes" id="UP000489600">
    <property type="component" value="Unassembled WGS sequence"/>
</dbReference>
<evidence type="ECO:0000313" key="3">
    <source>
        <dbReference type="Proteomes" id="UP000489600"/>
    </source>
</evidence>
<feature type="compositionally biased region" description="Basic and acidic residues" evidence="1">
    <location>
        <begin position="56"/>
        <end position="70"/>
    </location>
</feature>